<feature type="domain" description="RCK N-terminal" evidence="3">
    <location>
        <begin position="1"/>
        <end position="118"/>
    </location>
</feature>
<dbReference type="PROSITE" id="PS51201">
    <property type="entry name" value="RCK_N"/>
    <property type="match status" value="1"/>
</dbReference>
<sequence>MSNVIVVGCGRVGSQLANMLSDNGNNVCVIDKNADAFANLGRNFNGSTVQGLGFDEETLVKAGVEDCDVIAAVTQFDNTNLMVAEVGSRLYGVPHVIARLYNPDHERAYMQLGIDHVCGTSLVAEDVFSKIVSGHGAHIDTFGEFEVLRFSLDLSWRDTDHPTIRVSEMERDHDIRIIAFERADGSASSIPTRDSILYQGDSVLACVRHELIGAFSRYIQD</sequence>
<keyword evidence="1" id="KW-0633">Potassium transport</keyword>
<keyword evidence="2" id="KW-0630">Potassium</keyword>
<organism evidence="6 7">
    <name type="scientific">Gordonibacter urolithinfaciens</name>
    <dbReference type="NCBI Taxonomy" id="1335613"/>
    <lineage>
        <taxon>Bacteria</taxon>
        <taxon>Bacillati</taxon>
        <taxon>Actinomycetota</taxon>
        <taxon>Coriobacteriia</taxon>
        <taxon>Eggerthellales</taxon>
        <taxon>Eggerthellaceae</taxon>
        <taxon>Gordonibacter</taxon>
    </lineage>
</organism>
<gene>
    <name evidence="6" type="ORF">DMP12_01135</name>
    <name evidence="4" type="ORF">GKG38_03655</name>
    <name evidence="5" type="ORF">GO738_00065</name>
</gene>
<keyword evidence="1" id="KW-0406">Ion transport</keyword>
<comment type="caution">
    <text evidence="6">The sequence shown here is derived from an EMBL/GenBank/DDBJ whole genome shotgun (WGS) entry which is preliminary data.</text>
</comment>
<name>A0A1Y4FZK7_9ACTN</name>
<dbReference type="Proteomes" id="UP000462865">
    <property type="component" value="Unassembled WGS sequence"/>
</dbReference>
<keyword evidence="9" id="KW-1185">Reference proteome</keyword>
<dbReference type="GeneID" id="97352693"/>
<dbReference type="PRINTS" id="PR00335">
    <property type="entry name" value="KUPTAKETRKA"/>
</dbReference>
<dbReference type="RefSeq" id="WP_015539183.1">
    <property type="nucleotide sequence ID" value="NZ_BAABZN010000001.1"/>
</dbReference>
<dbReference type="PANTHER" id="PTHR43833">
    <property type="entry name" value="POTASSIUM CHANNEL PROTEIN 2-RELATED-RELATED"/>
    <property type="match status" value="1"/>
</dbReference>
<evidence type="ECO:0000313" key="9">
    <source>
        <dbReference type="Proteomes" id="UP000468327"/>
    </source>
</evidence>
<keyword evidence="1" id="KW-0813">Transport</keyword>
<evidence type="ECO:0000259" key="3">
    <source>
        <dbReference type="PROSITE" id="PS51201"/>
    </source>
</evidence>
<dbReference type="InterPro" id="IPR050721">
    <property type="entry name" value="Trk_Ktr_HKT_K-transport"/>
</dbReference>
<evidence type="ECO:0000256" key="2">
    <source>
        <dbReference type="ARBA" id="ARBA00022958"/>
    </source>
</evidence>
<dbReference type="GO" id="GO:0005886">
    <property type="term" value="C:plasma membrane"/>
    <property type="evidence" value="ECO:0007669"/>
    <property type="project" value="InterPro"/>
</dbReference>
<accession>A0A1Y4FZK7</accession>
<dbReference type="Proteomes" id="UP000285258">
    <property type="component" value="Unassembled WGS sequence"/>
</dbReference>
<dbReference type="Proteomes" id="UP000468327">
    <property type="component" value="Unassembled WGS sequence"/>
</dbReference>
<evidence type="ECO:0000313" key="5">
    <source>
        <dbReference type="EMBL" id="MVN13766.1"/>
    </source>
</evidence>
<protein>
    <submittedName>
        <fullName evidence="6">TrkA family potassium uptake protein</fullName>
    </submittedName>
</protein>
<evidence type="ECO:0000313" key="8">
    <source>
        <dbReference type="Proteomes" id="UP000462865"/>
    </source>
</evidence>
<reference evidence="7" key="1">
    <citation type="submission" date="2018-05" db="EMBL/GenBank/DDBJ databases">
        <title>Genome Sequencing of selected type strains of the family Eggerthellaceae.</title>
        <authorList>
            <person name="Danylec N."/>
            <person name="Stoll D.A."/>
            <person name="Doetsch A."/>
            <person name="Huch M."/>
        </authorList>
    </citation>
    <scope>NUCLEOTIDE SEQUENCE [LARGE SCALE GENOMIC DNA]</scope>
    <source>
        <strain evidence="7">DSM 27213</strain>
    </source>
</reference>
<dbReference type="EMBL" id="WPOC01000001">
    <property type="protein sequence ID" value="MVN13766.1"/>
    <property type="molecule type" value="Genomic_DNA"/>
</dbReference>
<evidence type="ECO:0000313" key="7">
    <source>
        <dbReference type="Proteomes" id="UP000285258"/>
    </source>
</evidence>
<dbReference type="Gene3D" id="3.40.50.720">
    <property type="entry name" value="NAD(P)-binding Rossmann-like Domain"/>
    <property type="match status" value="1"/>
</dbReference>
<reference evidence="5 9" key="5">
    <citation type="submission" date="2019-11" db="EMBL/GenBank/DDBJ databases">
        <title>Whole genome shotgun sequencing (WGS) data from Adlercreutzia equolifaciens ResAG-91, Eggerthella lenta MRI-F36, MRI-F37, MRI-F40, ResAG-49, ResAG-88, ResAG-121, ResAG-145, and Gordonibacter sp. ResAG-5, ResAG-26, ResAG-43, ResAG-50, ResAG-59.</title>
        <authorList>
            <person name="Stoll D.A."/>
            <person name="Danylec N."/>
            <person name="Franz C.M.A.P."/>
            <person name="Huch M."/>
        </authorList>
    </citation>
    <scope>NUCLEOTIDE SEQUENCE [LARGE SCALE GENOMIC DNA]</scope>
    <source>
        <strain evidence="5 9">ResAG-59</strain>
    </source>
</reference>
<dbReference type="GO" id="GO:0015079">
    <property type="term" value="F:potassium ion transmembrane transporter activity"/>
    <property type="evidence" value="ECO:0007669"/>
    <property type="project" value="InterPro"/>
</dbReference>
<dbReference type="InterPro" id="IPR003148">
    <property type="entry name" value="RCK_N"/>
</dbReference>
<dbReference type="InterPro" id="IPR006036">
    <property type="entry name" value="K_uptake_TrkA"/>
</dbReference>
<dbReference type="SUPFAM" id="SSF51735">
    <property type="entry name" value="NAD(P)-binding Rossmann-fold domains"/>
    <property type="match status" value="1"/>
</dbReference>
<evidence type="ECO:0000313" key="4">
    <source>
        <dbReference type="EMBL" id="MSA94169.1"/>
    </source>
</evidence>
<reference evidence="6" key="2">
    <citation type="journal article" date="2019" name="Int. J. Syst. Evol. Microbiol.">
        <title>Gordonibacter faecihominis is a later heterotypic synonym of Gordonibacter urolithinfaciens.</title>
        <authorList>
            <person name="Danylec N."/>
            <person name="Stoll D.A."/>
            <person name="Huch M."/>
        </authorList>
    </citation>
    <scope>NUCLEOTIDE SEQUENCE</scope>
    <source>
        <strain evidence="6">DSM 27213</strain>
    </source>
</reference>
<dbReference type="EMBL" id="WKZA01000009">
    <property type="protein sequence ID" value="MSA94169.1"/>
    <property type="molecule type" value="Genomic_DNA"/>
</dbReference>
<evidence type="ECO:0000313" key="6">
    <source>
        <dbReference type="EMBL" id="ROT92123.1"/>
    </source>
</evidence>
<reference evidence="6" key="3">
    <citation type="journal article" date="2019" name="Microbiol. Resour. Announc.">
        <title>Draft Genome Sequences of Type Strains of Gordonibacter faecihominis, Paraeggerthella hongkongensis, Parvibacter caecicola,Slackia equolifaciens, Slackia faecicanis, and Slackia isoflavoniconvertens.</title>
        <authorList>
            <person name="Danylec N."/>
            <person name="Stoll D.A."/>
            <person name="Dotsch A."/>
            <person name="Huch M."/>
        </authorList>
    </citation>
    <scope>NUCLEOTIDE SEQUENCE</scope>
    <source>
        <strain evidence="6">DSM 27213</strain>
    </source>
</reference>
<reference evidence="4 8" key="4">
    <citation type="journal article" date="2019" name="Nat. Med.">
        <title>A library of human gut bacterial isolates paired with longitudinal multiomics data enables mechanistic microbiome research.</title>
        <authorList>
            <person name="Poyet M."/>
            <person name="Groussin M."/>
            <person name="Gibbons S.M."/>
            <person name="Avila-Pacheco J."/>
            <person name="Jiang X."/>
            <person name="Kearney S.M."/>
            <person name="Perrotta A.R."/>
            <person name="Berdy B."/>
            <person name="Zhao S."/>
            <person name="Lieberman T.D."/>
            <person name="Swanson P.K."/>
            <person name="Smith M."/>
            <person name="Roesemann S."/>
            <person name="Alexander J.E."/>
            <person name="Rich S.A."/>
            <person name="Livny J."/>
            <person name="Vlamakis H."/>
            <person name="Clish C."/>
            <person name="Bullock K."/>
            <person name="Deik A."/>
            <person name="Scott J."/>
            <person name="Pierce K.A."/>
            <person name="Xavier R.J."/>
            <person name="Alm E.J."/>
        </authorList>
    </citation>
    <scope>NUCLEOTIDE SEQUENCE [LARGE SCALE GENOMIC DNA]</scope>
    <source>
        <strain evidence="4 8">BIOML-A1</strain>
    </source>
</reference>
<proteinExistence type="predicted"/>
<evidence type="ECO:0000256" key="1">
    <source>
        <dbReference type="ARBA" id="ARBA00022538"/>
    </source>
</evidence>
<dbReference type="InterPro" id="IPR036291">
    <property type="entry name" value="NAD(P)-bd_dom_sf"/>
</dbReference>
<dbReference type="EMBL" id="QIBW01000001">
    <property type="protein sequence ID" value="ROT92123.1"/>
    <property type="molecule type" value="Genomic_DNA"/>
</dbReference>
<dbReference type="Pfam" id="PF02254">
    <property type="entry name" value="TrkA_N"/>
    <property type="match status" value="1"/>
</dbReference>
<dbReference type="AlphaFoldDB" id="A0A1Y4FZK7"/>